<dbReference type="Pfam" id="PF09594">
    <property type="entry name" value="GT87"/>
    <property type="match status" value="1"/>
</dbReference>
<feature type="transmembrane region" description="Helical" evidence="8">
    <location>
        <begin position="346"/>
        <end position="368"/>
    </location>
</feature>
<keyword evidence="2" id="KW-1003">Cell membrane</keyword>
<sequence>MIELLLSVGAVAAAIGGAYTFIVQPLTGSFAGVFEDFGAYSGAAHAVANGTSPYASFGGATIVMTGFDYPPFAAVVLRPLAFLSARWQELVWLWIALGALLGGAVITARALLPATWPRVRIAVFVALTFPPATYNLWHGQMNTVIFLLLALALSDYLSGHRTRCAVILGVAAGIKIAPVVLLLVLVRRGWWRAALAGVATGAATVAIGIGALGWPVTRHYLTSVLPVLNRDNGWIYNQTWNGVVNRLAQHSVLTVDAPSVWLHGVATLLSLVTVGALWFAVSSRQRTRAERGAEFACGVTVMLLVGSIAWYPVYVHLLVAIAAALGLASERGRLGRALVGSSTAALIGVGVVGGAAIAALTVSGIGAVATGPAWWLFLQACSLPAVLAAALLVVMLRALRPAAAASPVRGAALAR</sequence>
<reference evidence="9 10" key="1">
    <citation type="submission" date="2020-10" db="EMBL/GenBank/DDBJ databases">
        <title>Ca. Dormibacterota MAGs.</title>
        <authorList>
            <person name="Montgomery K."/>
        </authorList>
    </citation>
    <scope>NUCLEOTIDE SEQUENCE [LARGE SCALE GENOMIC DNA]</scope>
    <source>
        <strain evidence="9">SC8812_S17_18</strain>
    </source>
</reference>
<protein>
    <submittedName>
        <fullName evidence="9">DUF2029 domain-containing protein</fullName>
    </submittedName>
</protein>
<evidence type="ECO:0000256" key="3">
    <source>
        <dbReference type="ARBA" id="ARBA00022679"/>
    </source>
</evidence>
<evidence type="ECO:0000256" key="2">
    <source>
        <dbReference type="ARBA" id="ARBA00022475"/>
    </source>
</evidence>
<keyword evidence="6 8" id="KW-0472">Membrane</keyword>
<dbReference type="RefSeq" id="WP_337312582.1">
    <property type="nucleotide sequence ID" value="NZ_JAEKNS010000119.1"/>
</dbReference>
<evidence type="ECO:0000256" key="7">
    <source>
        <dbReference type="ARBA" id="ARBA00024033"/>
    </source>
</evidence>
<organism evidence="9 10">
    <name type="scientific">Candidatus Aeolococcus gillhamiae</name>
    <dbReference type="NCBI Taxonomy" id="3127015"/>
    <lineage>
        <taxon>Bacteria</taxon>
        <taxon>Bacillati</taxon>
        <taxon>Candidatus Dormiibacterota</taxon>
        <taxon>Candidatus Dormibacteria</taxon>
        <taxon>Candidatus Aeolococcales</taxon>
        <taxon>Candidatus Aeolococcaceae</taxon>
        <taxon>Candidatus Aeolococcus</taxon>
    </lineage>
</organism>
<accession>A0A934JY49</accession>
<gene>
    <name evidence="9" type="ORF">JF886_11470</name>
</gene>
<proteinExistence type="inferred from homology"/>
<comment type="subcellular location">
    <subcellularLocation>
        <location evidence="1">Cell membrane</location>
        <topology evidence="1">Multi-pass membrane protein</topology>
    </subcellularLocation>
</comment>
<evidence type="ECO:0000256" key="6">
    <source>
        <dbReference type="ARBA" id="ARBA00023136"/>
    </source>
</evidence>
<comment type="similarity">
    <text evidence="7">Belongs to the glycosyltransferase 87 family.</text>
</comment>
<dbReference type="Proteomes" id="UP000606991">
    <property type="component" value="Unassembled WGS sequence"/>
</dbReference>
<dbReference type="GO" id="GO:0016758">
    <property type="term" value="F:hexosyltransferase activity"/>
    <property type="evidence" value="ECO:0007669"/>
    <property type="project" value="InterPro"/>
</dbReference>
<evidence type="ECO:0000256" key="5">
    <source>
        <dbReference type="ARBA" id="ARBA00022989"/>
    </source>
</evidence>
<feature type="transmembrane region" description="Helical" evidence="8">
    <location>
        <begin position="260"/>
        <end position="281"/>
    </location>
</feature>
<evidence type="ECO:0000256" key="8">
    <source>
        <dbReference type="SAM" id="Phobius"/>
    </source>
</evidence>
<dbReference type="EMBL" id="JAEKNS010000119">
    <property type="protein sequence ID" value="MBJ7595454.1"/>
    <property type="molecule type" value="Genomic_DNA"/>
</dbReference>
<dbReference type="AlphaFoldDB" id="A0A934JY49"/>
<keyword evidence="3" id="KW-0808">Transferase</keyword>
<evidence type="ECO:0000256" key="1">
    <source>
        <dbReference type="ARBA" id="ARBA00004651"/>
    </source>
</evidence>
<evidence type="ECO:0000256" key="4">
    <source>
        <dbReference type="ARBA" id="ARBA00022692"/>
    </source>
</evidence>
<name>A0A934JY49_9BACT</name>
<feature type="transmembrane region" description="Helical" evidence="8">
    <location>
        <begin position="193"/>
        <end position="216"/>
    </location>
</feature>
<dbReference type="GO" id="GO:0005886">
    <property type="term" value="C:plasma membrane"/>
    <property type="evidence" value="ECO:0007669"/>
    <property type="project" value="UniProtKB-SubCell"/>
</dbReference>
<keyword evidence="5 8" id="KW-1133">Transmembrane helix</keyword>
<keyword evidence="4 8" id="KW-0812">Transmembrane</keyword>
<feature type="transmembrane region" description="Helical" evidence="8">
    <location>
        <begin position="374"/>
        <end position="399"/>
    </location>
</feature>
<comment type="caution">
    <text evidence="9">The sequence shown here is derived from an EMBL/GenBank/DDBJ whole genome shotgun (WGS) entry which is preliminary data.</text>
</comment>
<evidence type="ECO:0000313" key="10">
    <source>
        <dbReference type="Proteomes" id="UP000606991"/>
    </source>
</evidence>
<evidence type="ECO:0000313" key="9">
    <source>
        <dbReference type="EMBL" id="MBJ7595454.1"/>
    </source>
</evidence>
<dbReference type="InterPro" id="IPR018584">
    <property type="entry name" value="GT87"/>
</dbReference>
<feature type="transmembrane region" description="Helical" evidence="8">
    <location>
        <begin position="165"/>
        <end position="186"/>
    </location>
</feature>
<feature type="transmembrane region" description="Helical" evidence="8">
    <location>
        <begin position="91"/>
        <end position="112"/>
    </location>
</feature>